<reference evidence="2 3" key="1">
    <citation type="submission" date="2019-02" db="EMBL/GenBank/DDBJ databases">
        <authorList>
            <consortium name="Pathogen Informatics"/>
        </authorList>
    </citation>
    <scope>NUCLEOTIDE SEQUENCE [LARGE SCALE GENOMIC DNA]</scope>
    <source>
        <strain evidence="2 3">3012STDY6756503</strain>
    </source>
</reference>
<dbReference type="Proteomes" id="UP000360750">
    <property type="component" value="Unassembled WGS sequence"/>
</dbReference>
<protein>
    <submittedName>
        <fullName evidence="2">Uncharacterized protein</fullName>
    </submittedName>
</protein>
<feature type="compositionally biased region" description="Basic and acidic residues" evidence="1">
    <location>
        <begin position="17"/>
        <end position="32"/>
    </location>
</feature>
<evidence type="ECO:0000313" key="3">
    <source>
        <dbReference type="Proteomes" id="UP000360750"/>
    </source>
</evidence>
<dbReference type="EMBL" id="CAACYD010000005">
    <property type="protein sequence ID" value="VFA81569.1"/>
    <property type="molecule type" value="Genomic_DNA"/>
</dbReference>
<name>A0ABD7UYR0_9ACTN</name>
<organism evidence="2 3">
    <name type="scientific">Gordonia paraffinivorans</name>
    <dbReference type="NCBI Taxonomy" id="175628"/>
    <lineage>
        <taxon>Bacteria</taxon>
        <taxon>Bacillati</taxon>
        <taxon>Actinomycetota</taxon>
        <taxon>Actinomycetes</taxon>
        <taxon>Mycobacteriales</taxon>
        <taxon>Gordoniaceae</taxon>
        <taxon>Gordonia</taxon>
    </lineage>
</organism>
<gene>
    <name evidence="2" type="ORF">NCTC8139_00602</name>
</gene>
<sequence>MGRPRFTSGIRGYIRSMTEKQQTDPETKEVDTSPKGAEPDVQSDPAYGEESGDWTGEGGATDEGPATDPE</sequence>
<accession>A0ABD7UYR0</accession>
<dbReference type="AlphaFoldDB" id="A0ABD7UYR0"/>
<proteinExistence type="predicted"/>
<feature type="region of interest" description="Disordered" evidence="1">
    <location>
        <begin position="1"/>
        <end position="70"/>
    </location>
</feature>
<evidence type="ECO:0000313" key="2">
    <source>
        <dbReference type="EMBL" id="VFA81569.1"/>
    </source>
</evidence>
<evidence type="ECO:0000256" key="1">
    <source>
        <dbReference type="SAM" id="MobiDB-lite"/>
    </source>
</evidence>
<comment type="caution">
    <text evidence="2">The sequence shown here is derived from an EMBL/GenBank/DDBJ whole genome shotgun (WGS) entry which is preliminary data.</text>
</comment>